<dbReference type="GO" id="GO:0005886">
    <property type="term" value="C:plasma membrane"/>
    <property type="evidence" value="ECO:0007669"/>
    <property type="project" value="UniProtKB-SubCell"/>
</dbReference>
<dbReference type="PROSITE" id="PS50850">
    <property type="entry name" value="MFS"/>
    <property type="match status" value="1"/>
</dbReference>
<feature type="transmembrane region" description="Helical" evidence="7">
    <location>
        <begin position="373"/>
        <end position="392"/>
    </location>
</feature>
<feature type="transmembrane region" description="Helical" evidence="7">
    <location>
        <begin position="175"/>
        <end position="194"/>
    </location>
</feature>
<feature type="domain" description="Major facilitator superfamily (MFS) profile" evidence="8">
    <location>
        <begin position="221"/>
        <end position="408"/>
    </location>
</feature>
<feature type="transmembrane region" description="Helical" evidence="7">
    <location>
        <begin position="152"/>
        <end position="169"/>
    </location>
</feature>
<evidence type="ECO:0000256" key="6">
    <source>
        <dbReference type="ARBA" id="ARBA00023136"/>
    </source>
</evidence>
<keyword evidence="5 7" id="KW-1133">Transmembrane helix</keyword>
<dbReference type="Gene3D" id="1.20.1250.20">
    <property type="entry name" value="MFS general substrate transporter like domains"/>
    <property type="match status" value="1"/>
</dbReference>
<keyword evidence="2" id="KW-0813">Transport</keyword>
<feature type="transmembrane region" description="Helical" evidence="7">
    <location>
        <begin position="256"/>
        <end position="278"/>
    </location>
</feature>
<feature type="transmembrane region" description="Helical" evidence="7">
    <location>
        <begin position="285"/>
        <end position="306"/>
    </location>
</feature>
<dbReference type="SUPFAM" id="SSF103473">
    <property type="entry name" value="MFS general substrate transporter"/>
    <property type="match status" value="1"/>
</dbReference>
<feature type="transmembrane region" description="Helical" evidence="7">
    <location>
        <begin position="312"/>
        <end position="333"/>
    </location>
</feature>
<dbReference type="InterPro" id="IPR020846">
    <property type="entry name" value="MFS_dom"/>
</dbReference>
<feature type="transmembrane region" description="Helical" evidence="7">
    <location>
        <begin position="215"/>
        <end position="236"/>
    </location>
</feature>
<dbReference type="PANTHER" id="PTHR43266">
    <property type="entry name" value="MACROLIDE-EFFLUX PROTEIN"/>
    <property type="match status" value="1"/>
</dbReference>
<feature type="transmembrane region" description="Helical" evidence="7">
    <location>
        <begin position="45"/>
        <end position="64"/>
    </location>
</feature>
<dbReference type="EMBL" id="DSKY01000006">
    <property type="protein sequence ID" value="HDY58332.1"/>
    <property type="molecule type" value="Genomic_DNA"/>
</dbReference>
<accession>A0A7V0Z474</accession>
<evidence type="ECO:0000256" key="2">
    <source>
        <dbReference type="ARBA" id="ARBA00022448"/>
    </source>
</evidence>
<comment type="caution">
    <text evidence="9">The sequence shown here is derived from an EMBL/GenBank/DDBJ whole genome shotgun (WGS) entry which is preliminary data.</text>
</comment>
<dbReference type="CDD" id="cd06173">
    <property type="entry name" value="MFS_MefA_like"/>
    <property type="match status" value="1"/>
</dbReference>
<sequence length="408" mass="44318">MKNIWQNKSFVLYLIGQTISSLGDGFYMIGFMWLTLELSGGKGVALGGVLSIYTLGEIFFGFIAGPIVDRVNRKNLLIFIDIIRGIIVLLLYLFVKFQKASVLHIYVATLGFAIFSPFFYRAEFAIVPQLVEKDLLLSANGLLNGSKRLMQIIAPALGGVFIGIFGIAICFLFDAISFFVSVICIIFIAITPIQTDKKGFGLKVFISDLNSGYRFLIGSSFLLTLAIYAALINFFGAPIFPLLPLVSQRTGSGATVYGIMMSGLSIGLIVSSLFVSIIGKFLSKISIVLFGLIISASATMLMALGIGMIPLIIAAVILGLGLNFSNLPIMTFFQEKVPQDKIGVVSSFVFTTAQVAMPVSMALSGLLVDIFSLRVIFITISLILIIGALIGFRIPQFRQEVVQDKKVE</sequence>
<feature type="transmembrane region" description="Helical" evidence="7">
    <location>
        <begin position="101"/>
        <end position="120"/>
    </location>
</feature>
<dbReference type="InterPro" id="IPR011701">
    <property type="entry name" value="MFS"/>
</dbReference>
<evidence type="ECO:0000313" key="9">
    <source>
        <dbReference type="EMBL" id="HDY58332.1"/>
    </source>
</evidence>
<evidence type="ECO:0000259" key="8">
    <source>
        <dbReference type="PROSITE" id="PS50850"/>
    </source>
</evidence>
<proteinExistence type="predicted"/>
<dbReference type="PANTHER" id="PTHR43266:SF2">
    <property type="entry name" value="MAJOR FACILITATOR SUPERFAMILY (MFS) PROFILE DOMAIN-CONTAINING PROTEIN"/>
    <property type="match status" value="1"/>
</dbReference>
<feature type="transmembrane region" description="Helical" evidence="7">
    <location>
        <begin position="345"/>
        <end position="367"/>
    </location>
</feature>
<dbReference type="Pfam" id="PF07690">
    <property type="entry name" value="MFS_1"/>
    <property type="match status" value="1"/>
</dbReference>
<evidence type="ECO:0000256" key="5">
    <source>
        <dbReference type="ARBA" id="ARBA00022989"/>
    </source>
</evidence>
<dbReference type="AlphaFoldDB" id="A0A7V0Z474"/>
<dbReference type="InterPro" id="IPR022324">
    <property type="entry name" value="Bacilysin_exporter_BacE_put"/>
</dbReference>
<evidence type="ECO:0000256" key="3">
    <source>
        <dbReference type="ARBA" id="ARBA00022475"/>
    </source>
</evidence>
<keyword evidence="4 7" id="KW-0812">Transmembrane</keyword>
<feature type="transmembrane region" description="Helical" evidence="7">
    <location>
        <begin position="12"/>
        <end position="33"/>
    </location>
</feature>
<keyword evidence="6 7" id="KW-0472">Membrane</keyword>
<protein>
    <submittedName>
        <fullName evidence="9">MFS transporter</fullName>
    </submittedName>
</protein>
<name>A0A7V0Z474_UNCW3</name>
<dbReference type="InterPro" id="IPR036259">
    <property type="entry name" value="MFS_trans_sf"/>
</dbReference>
<evidence type="ECO:0000256" key="4">
    <source>
        <dbReference type="ARBA" id="ARBA00022692"/>
    </source>
</evidence>
<keyword evidence="3" id="KW-1003">Cell membrane</keyword>
<dbReference type="GO" id="GO:0022857">
    <property type="term" value="F:transmembrane transporter activity"/>
    <property type="evidence" value="ECO:0007669"/>
    <property type="project" value="InterPro"/>
</dbReference>
<organism evidence="9">
    <name type="scientific">candidate division WOR-3 bacterium</name>
    <dbReference type="NCBI Taxonomy" id="2052148"/>
    <lineage>
        <taxon>Bacteria</taxon>
        <taxon>Bacteria division WOR-3</taxon>
    </lineage>
</organism>
<comment type="subcellular location">
    <subcellularLocation>
        <location evidence="1">Cell membrane</location>
        <topology evidence="1">Multi-pass membrane protein</topology>
    </subcellularLocation>
</comment>
<reference evidence="9" key="1">
    <citation type="journal article" date="2020" name="mSystems">
        <title>Genome- and Community-Level Interaction Insights into Carbon Utilization and Element Cycling Functions of Hydrothermarchaeota in Hydrothermal Sediment.</title>
        <authorList>
            <person name="Zhou Z."/>
            <person name="Liu Y."/>
            <person name="Xu W."/>
            <person name="Pan J."/>
            <person name="Luo Z.H."/>
            <person name="Li M."/>
        </authorList>
    </citation>
    <scope>NUCLEOTIDE SEQUENCE [LARGE SCALE GENOMIC DNA]</scope>
    <source>
        <strain evidence="9">SpSt-258</strain>
    </source>
</reference>
<feature type="transmembrane region" description="Helical" evidence="7">
    <location>
        <begin position="76"/>
        <end position="95"/>
    </location>
</feature>
<evidence type="ECO:0000256" key="7">
    <source>
        <dbReference type="SAM" id="Phobius"/>
    </source>
</evidence>
<dbReference type="PRINTS" id="PR01988">
    <property type="entry name" value="EXPORTERBACE"/>
</dbReference>
<gene>
    <name evidence="9" type="ORF">ENP86_02090</name>
</gene>
<evidence type="ECO:0000256" key="1">
    <source>
        <dbReference type="ARBA" id="ARBA00004651"/>
    </source>
</evidence>